<organism evidence="2 3">
    <name type="scientific">Cladophialophora carrionii</name>
    <dbReference type="NCBI Taxonomy" id="86049"/>
    <lineage>
        <taxon>Eukaryota</taxon>
        <taxon>Fungi</taxon>
        <taxon>Dikarya</taxon>
        <taxon>Ascomycota</taxon>
        <taxon>Pezizomycotina</taxon>
        <taxon>Eurotiomycetes</taxon>
        <taxon>Chaetothyriomycetidae</taxon>
        <taxon>Chaetothyriales</taxon>
        <taxon>Herpotrichiellaceae</taxon>
        <taxon>Cladophialophora</taxon>
    </lineage>
</organism>
<feature type="region of interest" description="Disordered" evidence="1">
    <location>
        <begin position="67"/>
        <end position="89"/>
    </location>
</feature>
<gene>
    <name evidence="2" type="ORF">CLCR_09286</name>
</gene>
<reference evidence="3" key="1">
    <citation type="submission" date="2015-07" db="EMBL/GenBank/DDBJ databases">
        <authorList>
            <person name="Teixeira M.M."/>
            <person name="Souza R.C."/>
            <person name="Almeida L.G."/>
            <person name="Vicente V.A."/>
            <person name="de Hoog S."/>
            <person name="Bocca A.L."/>
            <person name="de Almeida S.R."/>
            <person name="Vasconcelos A.T."/>
            <person name="Felipe M.S."/>
        </authorList>
    </citation>
    <scope>NUCLEOTIDE SEQUENCE [LARGE SCALE GENOMIC DNA]</scope>
    <source>
        <strain evidence="3">KSF</strain>
    </source>
</reference>
<evidence type="ECO:0000313" key="2">
    <source>
        <dbReference type="EMBL" id="OCT52278.1"/>
    </source>
</evidence>
<keyword evidence="3" id="KW-1185">Reference proteome</keyword>
<evidence type="ECO:0000256" key="1">
    <source>
        <dbReference type="SAM" id="MobiDB-lite"/>
    </source>
</evidence>
<protein>
    <submittedName>
        <fullName evidence="2">Uncharacterized protein</fullName>
    </submittedName>
</protein>
<name>A0A1C1CUV2_9EURO</name>
<dbReference type="Proteomes" id="UP000094526">
    <property type="component" value="Unassembled WGS sequence"/>
</dbReference>
<dbReference type="AlphaFoldDB" id="A0A1C1CUV2"/>
<sequence length="115" mass="12454">MNAARQVISRRFVSGMGPRLATPARYASTSVEHHGLSPQDKKLMRSVFTAGTLAVATGVAYGMSRAEKSKTNPLSQAARSGGRVGNRFMKRNSTLDSSKWFAEGSDTSRFFGSKH</sequence>
<evidence type="ECO:0000313" key="3">
    <source>
        <dbReference type="Proteomes" id="UP000094526"/>
    </source>
</evidence>
<dbReference type="VEuPathDB" id="FungiDB:CLCR_09286"/>
<comment type="caution">
    <text evidence="2">The sequence shown here is derived from an EMBL/GenBank/DDBJ whole genome shotgun (WGS) entry which is preliminary data.</text>
</comment>
<dbReference type="VEuPathDB" id="FungiDB:G647_05887"/>
<proteinExistence type="predicted"/>
<dbReference type="EMBL" id="LGRB01000009">
    <property type="protein sequence ID" value="OCT52278.1"/>
    <property type="molecule type" value="Genomic_DNA"/>
</dbReference>
<dbReference type="OrthoDB" id="4159415at2759"/>
<accession>A0A1C1CUV2</accession>